<feature type="domain" description="Penicillin-binding protein transpeptidase" evidence="20">
    <location>
        <begin position="426"/>
        <end position="683"/>
    </location>
</feature>
<dbReference type="RefSeq" id="WP_138930824.1">
    <property type="nucleotide sequence ID" value="NZ_SWMU01000001.1"/>
</dbReference>
<dbReference type="GO" id="GO:0008955">
    <property type="term" value="F:peptidoglycan glycosyltransferase activity"/>
    <property type="evidence" value="ECO:0007669"/>
    <property type="project" value="UniProtKB-EC"/>
</dbReference>
<dbReference type="Gene3D" id="3.40.710.10">
    <property type="entry name" value="DD-peptidase/beta-lactamase superfamily"/>
    <property type="match status" value="2"/>
</dbReference>
<dbReference type="SUPFAM" id="SSF56601">
    <property type="entry name" value="beta-lactamase/transpeptidase-like"/>
    <property type="match status" value="1"/>
</dbReference>
<dbReference type="AlphaFoldDB" id="A0A4U5TTD7"/>
<gene>
    <name evidence="22" type="ORF">FCN74_01505</name>
</gene>
<evidence type="ECO:0000256" key="2">
    <source>
        <dbReference type="ARBA" id="ARBA00004752"/>
    </source>
</evidence>
<keyword evidence="12" id="KW-0573">Peptidoglycan synthesis</keyword>
<dbReference type="InterPro" id="IPR012338">
    <property type="entry name" value="Beta-lactam/transpept-like"/>
</dbReference>
<keyword evidence="19" id="KW-0812">Transmembrane</keyword>
<evidence type="ECO:0000256" key="3">
    <source>
        <dbReference type="ARBA" id="ARBA00007090"/>
    </source>
</evidence>
<comment type="caution">
    <text evidence="22">The sequence shown here is derived from an EMBL/GenBank/DDBJ whole genome shotgun (WGS) entry which is preliminary data.</text>
</comment>
<dbReference type="InterPro" id="IPR001460">
    <property type="entry name" value="PCN-bd_Tpept"/>
</dbReference>
<name>A0A4U5TTD7_9FLAO</name>
<feature type="domain" description="Glycosyl transferase family 51" evidence="21">
    <location>
        <begin position="70"/>
        <end position="242"/>
    </location>
</feature>
<comment type="catalytic activity">
    <reaction evidence="16">
        <text>Preferential cleavage: (Ac)2-L-Lys-D-Ala-|-D-Ala. Also transpeptidation of peptidyl-alanyl moieties that are N-acyl substituents of D-alanine.</text>
        <dbReference type="EC" id="3.4.16.4"/>
    </reaction>
</comment>
<dbReference type="GO" id="GO:0009252">
    <property type="term" value="P:peptidoglycan biosynthetic process"/>
    <property type="evidence" value="ECO:0007669"/>
    <property type="project" value="UniProtKB-KW"/>
</dbReference>
<keyword evidence="10" id="KW-0378">Hydrolase</keyword>
<keyword evidence="14" id="KW-0511">Multifunctional enzyme</keyword>
<feature type="region of interest" description="Disordered" evidence="18">
    <location>
        <begin position="748"/>
        <end position="767"/>
    </location>
</feature>
<evidence type="ECO:0000256" key="5">
    <source>
        <dbReference type="ARBA" id="ARBA00022475"/>
    </source>
</evidence>
<evidence type="ECO:0000256" key="10">
    <source>
        <dbReference type="ARBA" id="ARBA00022801"/>
    </source>
</evidence>
<dbReference type="InterPro" id="IPR023346">
    <property type="entry name" value="Lysozyme-like_dom_sf"/>
</dbReference>
<dbReference type="GO" id="GO:0008360">
    <property type="term" value="P:regulation of cell shape"/>
    <property type="evidence" value="ECO:0007669"/>
    <property type="project" value="UniProtKB-KW"/>
</dbReference>
<dbReference type="Pfam" id="PF00905">
    <property type="entry name" value="Transpeptidase"/>
    <property type="match status" value="1"/>
</dbReference>
<sequence length="767" mass="87554">MTSKTKNPNYSKQLKRFWVVYVLLFVFVISIFLLASVGAFGKMPSFEQLENPQTNLATEIISQDSITLGKYFKQNRTPVDYDQLPKHLVNALVATEDERYYSHSGIDAKGTLRAIAYLGSKGGASTITQQLAKQLFTGVRSSNKLEAVLQKIKEWIIAIRLEKQYTKDEIIAMYFNIFDFTRGAVGIRSAARIYFGKEPQDLNIEESATLVAMFKNPVLYNPYRDIFKDNALRRRNQVFVQMARNEFITEEEKDSLQALPLELNYTPEYQNDGRATYFRAELKKFMNNWIKDNPKDDGKLYNLYSDGLKIYTTIDSKAQTYAENAVEAHMKNLQKVFFEQNKNNKTAPFRSLTSQEIDRIINRAIKNSLRYKQMKRVGIPEDSILLSFDKPVKMKVFSWEGKKDTIMTPRDSIYYHKSYLNVGMMSMRPQTGGIKAWVGGIDFENFKYEHVQQAKRQVGSTFKPFVYATAIDQLHLSPCYELPNTKFTIPKGKFGLIKDWTPENSSDDYGEIYTLKKALANSINTITARVIDKTGPQPVLQLAQKLGIDTNNIEPYPSIALGTPDLSVYEMVSAFSTFANKGVYTEPYYVSRIEDKNGTVLYQHTPKSRDVLSRETAYVTIKLLEGVTQYGSGQRLRGTWAKNLPHYKKAVTGYPYDFENPIAGKTGTTQNQSDGWFIGMVPDLATGVWVGGEDRSVRFTSLTYGQGATMALPIWGMFMKSLYEDDNFEVSAEEFEKPENLSIRVECEDETKDDENPTAEPDYNIDF</sequence>
<evidence type="ECO:0000256" key="11">
    <source>
        <dbReference type="ARBA" id="ARBA00022960"/>
    </source>
</evidence>
<dbReference type="InterPro" id="IPR036950">
    <property type="entry name" value="PBP_transglycosylase"/>
</dbReference>
<dbReference type="GO" id="GO:0009002">
    <property type="term" value="F:serine-type D-Ala-D-Ala carboxypeptidase activity"/>
    <property type="evidence" value="ECO:0007669"/>
    <property type="project" value="UniProtKB-EC"/>
</dbReference>
<keyword evidence="7" id="KW-0645">Protease</keyword>
<evidence type="ECO:0000256" key="18">
    <source>
        <dbReference type="SAM" id="MobiDB-lite"/>
    </source>
</evidence>
<reference evidence="22 23" key="1">
    <citation type="submission" date="2019-04" db="EMBL/GenBank/DDBJ databases">
        <title>Psychroflexus halotolerans sp. nov., isolated from a marine solar saltern.</title>
        <authorList>
            <person name="Feng X."/>
        </authorList>
    </citation>
    <scope>NUCLEOTIDE SEQUENCE [LARGE SCALE GENOMIC DNA]</scope>
    <source>
        <strain evidence="22 23">WDS2C27</strain>
    </source>
</reference>
<dbReference type="GO" id="GO:0008658">
    <property type="term" value="F:penicillin binding"/>
    <property type="evidence" value="ECO:0007669"/>
    <property type="project" value="InterPro"/>
</dbReference>
<dbReference type="EMBL" id="SWMU01000001">
    <property type="protein sequence ID" value="TKS57121.1"/>
    <property type="molecule type" value="Genomic_DNA"/>
</dbReference>
<comment type="similarity">
    <text evidence="3">In the C-terminal section; belongs to the transpeptidase family.</text>
</comment>
<evidence type="ECO:0000256" key="1">
    <source>
        <dbReference type="ARBA" id="ARBA00004236"/>
    </source>
</evidence>
<evidence type="ECO:0000256" key="19">
    <source>
        <dbReference type="SAM" id="Phobius"/>
    </source>
</evidence>
<keyword evidence="9" id="KW-0808">Transferase</keyword>
<accession>A0A4U5TTD7</accession>
<organism evidence="22 23">
    <name type="scientific">Mesohalobacter halotolerans</name>
    <dbReference type="NCBI Taxonomy" id="1883405"/>
    <lineage>
        <taxon>Bacteria</taxon>
        <taxon>Pseudomonadati</taxon>
        <taxon>Bacteroidota</taxon>
        <taxon>Flavobacteriia</taxon>
        <taxon>Flavobacteriales</taxon>
        <taxon>Flavobacteriaceae</taxon>
        <taxon>Mesohalobacter</taxon>
    </lineage>
</organism>
<keyword evidence="11" id="KW-0133">Cell shape</keyword>
<evidence type="ECO:0000256" key="8">
    <source>
        <dbReference type="ARBA" id="ARBA00022676"/>
    </source>
</evidence>
<dbReference type="SUPFAM" id="SSF53955">
    <property type="entry name" value="Lysozyme-like"/>
    <property type="match status" value="1"/>
</dbReference>
<comment type="subcellular location">
    <subcellularLocation>
        <location evidence="1">Cell membrane</location>
    </subcellularLocation>
</comment>
<evidence type="ECO:0000256" key="14">
    <source>
        <dbReference type="ARBA" id="ARBA00023268"/>
    </source>
</evidence>
<dbReference type="GO" id="GO:0030288">
    <property type="term" value="C:outer membrane-bounded periplasmic space"/>
    <property type="evidence" value="ECO:0007669"/>
    <property type="project" value="TreeGrafter"/>
</dbReference>
<dbReference type="GO" id="GO:0005886">
    <property type="term" value="C:plasma membrane"/>
    <property type="evidence" value="ECO:0007669"/>
    <property type="project" value="UniProtKB-SubCell"/>
</dbReference>
<evidence type="ECO:0000256" key="17">
    <source>
        <dbReference type="ARBA" id="ARBA00049902"/>
    </source>
</evidence>
<keyword evidence="6" id="KW-0121">Carboxypeptidase</keyword>
<protein>
    <submittedName>
        <fullName evidence="22">Penicillin-binding protein</fullName>
    </submittedName>
</protein>
<dbReference type="InterPro" id="IPR050396">
    <property type="entry name" value="Glycosyltr_51/Transpeptidase"/>
</dbReference>
<evidence type="ECO:0000256" key="9">
    <source>
        <dbReference type="ARBA" id="ARBA00022679"/>
    </source>
</evidence>
<proteinExistence type="inferred from homology"/>
<keyword evidence="23" id="KW-1185">Reference proteome</keyword>
<dbReference type="PANTHER" id="PTHR32282:SF11">
    <property type="entry name" value="PENICILLIN-BINDING PROTEIN 1B"/>
    <property type="match status" value="1"/>
</dbReference>
<evidence type="ECO:0000256" key="16">
    <source>
        <dbReference type="ARBA" id="ARBA00034000"/>
    </source>
</evidence>
<keyword evidence="13 19" id="KW-0472">Membrane</keyword>
<feature type="transmembrane region" description="Helical" evidence="19">
    <location>
        <begin position="20"/>
        <end position="41"/>
    </location>
</feature>
<keyword evidence="8" id="KW-0328">Glycosyltransferase</keyword>
<evidence type="ECO:0000256" key="12">
    <source>
        <dbReference type="ARBA" id="ARBA00022984"/>
    </source>
</evidence>
<comment type="pathway">
    <text evidence="2">Cell wall biogenesis; peptidoglycan biosynthesis.</text>
</comment>
<evidence type="ECO:0000256" key="15">
    <source>
        <dbReference type="ARBA" id="ARBA00023316"/>
    </source>
</evidence>
<dbReference type="Proteomes" id="UP000306552">
    <property type="component" value="Unassembled WGS sequence"/>
</dbReference>
<comment type="catalytic activity">
    <reaction evidence="17">
        <text>[GlcNAc-(1-&gt;4)-Mur2Ac(oyl-L-Ala-gamma-D-Glu-L-Lys-D-Ala-D-Ala)](n)-di-trans,octa-cis-undecaprenyl diphosphate + beta-D-GlcNAc-(1-&gt;4)-Mur2Ac(oyl-L-Ala-gamma-D-Glu-L-Lys-D-Ala-D-Ala)-di-trans,octa-cis-undecaprenyl diphosphate = [GlcNAc-(1-&gt;4)-Mur2Ac(oyl-L-Ala-gamma-D-Glu-L-Lys-D-Ala-D-Ala)](n+1)-di-trans,octa-cis-undecaprenyl diphosphate + di-trans,octa-cis-undecaprenyl diphosphate + H(+)</text>
        <dbReference type="Rhea" id="RHEA:23708"/>
        <dbReference type="Rhea" id="RHEA-COMP:9602"/>
        <dbReference type="Rhea" id="RHEA-COMP:9603"/>
        <dbReference type="ChEBI" id="CHEBI:15378"/>
        <dbReference type="ChEBI" id="CHEBI:58405"/>
        <dbReference type="ChEBI" id="CHEBI:60033"/>
        <dbReference type="ChEBI" id="CHEBI:78435"/>
        <dbReference type="EC" id="2.4.99.28"/>
    </reaction>
</comment>
<evidence type="ECO:0000313" key="22">
    <source>
        <dbReference type="EMBL" id="TKS57121.1"/>
    </source>
</evidence>
<dbReference type="Gene3D" id="1.10.3810.10">
    <property type="entry name" value="Biosynthetic peptidoglycan transglycosylase-like"/>
    <property type="match status" value="1"/>
</dbReference>
<dbReference type="GO" id="GO:0006508">
    <property type="term" value="P:proteolysis"/>
    <property type="evidence" value="ECO:0007669"/>
    <property type="project" value="UniProtKB-KW"/>
</dbReference>
<evidence type="ECO:0000256" key="4">
    <source>
        <dbReference type="ARBA" id="ARBA00007739"/>
    </source>
</evidence>
<dbReference type="PANTHER" id="PTHR32282">
    <property type="entry name" value="BINDING PROTEIN TRANSPEPTIDASE, PUTATIVE-RELATED"/>
    <property type="match status" value="1"/>
</dbReference>
<keyword evidence="5" id="KW-1003">Cell membrane</keyword>
<dbReference type="Pfam" id="PF00912">
    <property type="entry name" value="Transgly"/>
    <property type="match status" value="1"/>
</dbReference>
<keyword evidence="19" id="KW-1133">Transmembrane helix</keyword>
<evidence type="ECO:0000256" key="7">
    <source>
        <dbReference type="ARBA" id="ARBA00022670"/>
    </source>
</evidence>
<keyword evidence="15" id="KW-0961">Cell wall biogenesis/degradation</keyword>
<evidence type="ECO:0000256" key="13">
    <source>
        <dbReference type="ARBA" id="ARBA00023136"/>
    </source>
</evidence>
<evidence type="ECO:0000313" key="23">
    <source>
        <dbReference type="Proteomes" id="UP000306552"/>
    </source>
</evidence>
<comment type="similarity">
    <text evidence="4">In the N-terminal section; belongs to the glycosyltransferase 51 family.</text>
</comment>
<dbReference type="GO" id="GO:0071555">
    <property type="term" value="P:cell wall organization"/>
    <property type="evidence" value="ECO:0007669"/>
    <property type="project" value="UniProtKB-KW"/>
</dbReference>
<dbReference type="InterPro" id="IPR001264">
    <property type="entry name" value="Glyco_trans_51"/>
</dbReference>
<evidence type="ECO:0000256" key="6">
    <source>
        <dbReference type="ARBA" id="ARBA00022645"/>
    </source>
</evidence>
<evidence type="ECO:0000259" key="21">
    <source>
        <dbReference type="Pfam" id="PF00912"/>
    </source>
</evidence>
<dbReference type="OrthoDB" id="9766909at2"/>
<evidence type="ECO:0000259" key="20">
    <source>
        <dbReference type="Pfam" id="PF00905"/>
    </source>
</evidence>